<evidence type="ECO:0000259" key="6">
    <source>
        <dbReference type="PROSITE" id="PS51705"/>
    </source>
</evidence>
<dbReference type="NCBIfam" id="NF008280">
    <property type="entry name" value="PRK11058.1"/>
    <property type="match status" value="1"/>
</dbReference>
<dbReference type="EMBL" id="JBEPIJ010000008">
    <property type="protein sequence ID" value="MES0874055.1"/>
    <property type="molecule type" value="Genomic_DNA"/>
</dbReference>
<keyword evidence="5" id="KW-0963">Cytoplasm</keyword>
<comment type="subcellular location">
    <subcellularLocation>
        <location evidence="5">Cytoplasm</location>
    </subcellularLocation>
    <text evidence="5">May associate with membranes.</text>
</comment>
<reference evidence="7 8" key="1">
    <citation type="submission" date="2024-06" db="EMBL/GenBank/DDBJ databases">
        <authorList>
            <person name="Li Z."/>
            <person name="Jiang Y."/>
        </authorList>
    </citation>
    <scope>NUCLEOTIDE SEQUENCE [LARGE SCALE GENOMIC DNA]</scope>
    <source>
        <strain evidence="7 8">HSW-8</strain>
    </source>
</reference>
<dbReference type="InterPro" id="IPR016496">
    <property type="entry name" value="GTPase_HflX"/>
</dbReference>
<dbReference type="PIRSF" id="PIRSF006809">
    <property type="entry name" value="GTP-binding_hflX_prd"/>
    <property type="match status" value="1"/>
</dbReference>
<dbReference type="Pfam" id="PF01926">
    <property type="entry name" value="MMR_HSR1"/>
    <property type="match status" value="1"/>
</dbReference>
<keyword evidence="3" id="KW-0460">Magnesium</keyword>
<dbReference type="SUPFAM" id="SSF52540">
    <property type="entry name" value="P-loop containing nucleoside triphosphate hydrolases"/>
    <property type="match status" value="1"/>
</dbReference>
<dbReference type="PROSITE" id="PS51705">
    <property type="entry name" value="G_HFLX"/>
    <property type="match status" value="1"/>
</dbReference>
<dbReference type="PANTHER" id="PTHR10229:SF0">
    <property type="entry name" value="GTP-BINDING PROTEIN 6-RELATED"/>
    <property type="match status" value="1"/>
</dbReference>
<dbReference type="GO" id="GO:0016787">
    <property type="term" value="F:hydrolase activity"/>
    <property type="evidence" value="ECO:0007669"/>
    <property type="project" value="UniProtKB-KW"/>
</dbReference>
<accession>A0ABV2A9X2</accession>
<evidence type="ECO:0000256" key="4">
    <source>
        <dbReference type="ARBA" id="ARBA00023134"/>
    </source>
</evidence>
<dbReference type="Pfam" id="PF13167">
    <property type="entry name" value="GTP-bdg_N"/>
    <property type="match status" value="1"/>
</dbReference>
<keyword evidence="2 5" id="KW-0547">Nucleotide-binding</keyword>
<dbReference type="NCBIfam" id="TIGR03156">
    <property type="entry name" value="GTP_HflX"/>
    <property type="match status" value="1"/>
</dbReference>
<comment type="subunit">
    <text evidence="5">Monomer. Associates with the 50S ribosomal subunit.</text>
</comment>
<dbReference type="InterPro" id="IPR032305">
    <property type="entry name" value="GTP-bd_M"/>
</dbReference>
<comment type="caution">
    <text evidence="7">The sequence shown here is derived from an EMBL/GenBank/DDBJ whole genome shotgun (WGS) entry which is preliminary data.</text>
</comment>
<keyword evidence="1" id="KW-0479">Metal-binding</keyword>
<sequence length="434" mass="47343">MFERPQAGQKALLVHLEFPGADFAAERAEFVELARSAGAEVLDVIGGSRRQPDPGLFVGSGKAEEIAAAVAAKCAELVILNHTLSPSQERNLERVLKARVLDRTGLILDIFATRARSHEGKLQVELAQLQHMATRLVRGWTHLERQRGGIGLRGPGETQLETDRRLIRVRIGALKRQLDAVRSRRERSRIARGRRQVPTVSLVGYTNAGKSTLFNALTGEAAFASSQLFATLDTTVRRMPLQSGEPVVVADTVGFIRDLPHDLVAAFRATLEEARDAALLLHVIDAADPERMSRINQVQSVLDEIGAAQAPVLEVFNKIDLRAEELPRVDRDEQGVARRVYVSARTGAGLDLLRAAVAERLALAPQVRELVLPVSAARLRAQLFAQRAVLEEHTAEDGSFRLKVSLPPAQLRRLFCAAGLDDPTQTAATGAPVC</sequence>
<dbReference type="Pfam" id="PF16360">
    <property type="entry name" value="GTP-bdg_M"/>
    <property type="match status" value="1"/>
</dbReference>
<dbReference type="PANTHER" id="PTHR10229">
    <property type="entry name" value="GTP-BINDING PROTEIN HFLX"/>
    <property type="match status" value="1"/>
</dbReference>
<comment type="function">
    <text evidence="5">GTPase that associates with the 50S ribosomal subunit and may have a role during protein synthesis or ribosome biogenesis.</text>
</comment>
<protein>
    <recommendedName>
        <fullName evidence="5">GTPase HflX</fullName>
    </recommendedName>
    <alternativeName>
        <fullName evidence="5">GTP-binding protein HflX</fullName>
    </alternativeName>
</protein>
<evidence type="ECO:0000256" key="5">
    <source>
        <dbReference type="HAMAP-Rule" id="MF_00900"/>
    </source>
</evidence>
<dbReference type="CDD" id="cd01878">
    <property type="entry name" value="HflX"/>
    <property type="match status" value="1"/>
</dbReference>
<dbReference type="PRINTS" id="PR00326">
    <property type="entry name" value="GTP1OBG"/>
</dbReference>
<organism evidence="7 8">
    <name type="scientific">Sinimarinibacterium thermocellulolyticum</name>
    <dbReference type="NCBI Taxonomy" id="3170016"/>
    <lineage>
        <taxon>Bacteria</taxon>
        <taxon>Pseudomonadati</taxon>
        <taxon>Pseudomonadota</taxon>
        <taxon>Gammaproteobacteria</taxon>
        <taxon>Nevskiales</taxon>
        <taxon>Nevskiaceae</taxon>
        <taxon>Sinimarinibacterium</taxon>
    </lineage>
</organism>
<proteinExistence type="inferred from homology"/>
<dbReference type="Gene3D" id="3.40.50.300">
    <property type="entry name" value="P-loop containing nucleotide triphosphate hydrolases"/>
    <property type="match status" value="1"/>
</dbReference>
<dbReference type="RefSeq" id="WP_352889007.1">
    <property type="nucleotide sequence ID" value="NZ_JBEPIJ010000008.1"/>
</dbReference>
<dbReference type="InterPro" id="IPR027417">
    <property type="entry name" value="P-loop_NTPase"/>
</dbReference>
<dbReference type="InterPro" id="IPR025121">
    <property type="entry name" value="GTPase_HflX_N"/>
</dbReference>
<evidence type="ECO:0000313" key="7">
    <source>
        <dbReference type="EMBL" id="MES0874055.1"/>
    </source>
</evidence>
<gene>
    <name evidence="5 7" type="primary">hflX</name>
    <name evidence="7" type="ORF">ABSH63_08570</name>
</gene>
<dbReference type="Gene3D" id="3.40.50.11060">
    <property type="entry name" value="GTPase HflX, N-terminal domain"/>
    <property type="match status" value="1"/>
</dbReference>
<keyword evidence="8" id="KW-1185">Reference proteome</keyword>
<evidence type="ECO:0000256" key="1">
    <source>
        <dbReference type="ARBA" id="ARBA00022723"/>
    </source>
</evidence>
<dbReference type="InterPro" id="IPR030394">
    <property type="entry name" value="G_HFLX_dom"/>
</dbReference>
<evidence type="ECO:0000256" key="2">
    <source>
        <dbReference type="ARBA" id="ARBA00022741"/>
    </source>
</evidence>
<feature type="domain" description="Hflx-type G" evidence="6">
    <location>
        <begin position="198"/>
        <end position="365"/>
    </location>
</feature>
<dbReference type="Proteomes" id="UP001465331">
    <property type="component" value="Unassembled WGS sequence"/>
</dbReference>
<keyword evidence="7" id="KW-0378">Hydrolase</keyword>
<dbReference type="Gene3D" id="6.10.250.2860">
    <property type="match status" value="1"/>
</dbReference>
<evidence type="ECO:0000256" key="3">
    <source>
        <dbReference type="ARBA" id="ARBA00022842"/>
    </source>
</evidence>
<keyword evidence="4 5" id="KW-0342">GTP-binding</keyword>
<comment type="similarity">
    <text evidence="5">Belongs to the TRAFAC class OBG-HflX-like GTPase superfamily. HflX GTPase family.</text>
</comment>
<dbReference type="HAMAP" id="MF_00900">
    <property type="entry name" value="GTPase_HflX"/>
    <property type="match status" value="1"/>
</dbReference>
<dbReference type="InterPro" id="IPR006073">
    <property type="entry name" value="GTP-bd"/>
</dbReference>
<dbReference type="InterPro" id="IPR042108">
    <property type="entry name" value="GTPase_HflX_N_sf"/>
</dbReference>
<evidence type="ECO:0000313" key="8">
    <source>
        <dbReference type="Proteomes" id="UP001465331"/>
    </source>
</evidence>
<name>A0ABV2A9X2_9GAMM</name>